<feature type="transmembrane region" description="Helical" evidence="1">
    <location>
        <begin position="97"/>
        <end position="115"/>
    </location>
</feature>
<comment type="caution">
    <text evidence="2">The sequence shown here is derived from an EMBL/GenBank/DDBJ whole genome shotgun (WGS) entry which is preliminary data.</text>
</comment>
<keyword evidence="1" id="KW-1133">Transmembrane helix</keyword>
<feature type="transmembrane region" description="Helical" evidence="1">
    <location>
        <begin position="168"/>
        <end position="187"/>
    </location>
</feature>
<name>A0A8K0XK16_9AGAR</name>
<gene>
    <name evidence="2" type="ORF">BXZ70DRAFT_659522</name>
</gene>
<dbReference type="Proteomes" id="UP000813824">
    <property type="component" value="Unassembled WGS sequence"/>
</dbReference>
<accession>A0A8K0XK16</accession>
<reference evidence="2" key="1">
    <citation type="journal article" date="2021" name="New Phytol.">
        <title>Evolutionary innovations through gain and loss of genes in the ectomycorrhizal Boletales.</title>
        <authorList>
            <person name="Wu G."/>
            <person name="Miyauchi S."/>
            <person name="Morin E."/>
            <person name="Kuo A."/>
            <person name="Drula E."/>
            <person name="Varga T."/>
            <person name="Kohler A."/>
            <person name="Feng B."/>
            <person name="Cao Y."/>
            <person name="Lipzen A."/>
            <person name="Daum C."/>
            <person name="Hundley H."/>
            <person name="Pangilinan J."/>
            <person name="Johnson J."/>
            <person name="Barry K."/>
            <person name="LaButti K."/>
            <person name="Ng V."/>
            <person name="Ahrendt S."/>
            <person name="Min B."/>
            <person name="Choi I.G."/>
            <person name="Park H."/>
            <person name="Plett J.M."/>
            <person name="Magnuson J."/>
            <person name="Spatafora J.W."/>
            <person name="Nagy L.G."/>
            <person name="Henrissat B."/>
            <person name="Grigoriev I.V."/>
            <person name="Yang Z.L."/>
            <person name="Xu J."/>
            <person name="Martin F.M."/>
        </authorList>
    </citation>
    <scope>NUCLEOTIDE SEQUENCE</scope>
    <source>
        <strain evidence="2">KKN 215</strain>
    </source>
</reference>
<feature type="transmembrane region" description="Helical" evidence="1">
    <location>
        <begin position="127"/>
        <end position="148"/>
    </location>
</feature>
<keyword evidence="1" id="KW-0812">Transmembrane</keyword>
<proteinExistence type="predicted"/>
<organism evidence="2 3">
    <name type="scientific">Cristinia sonorae</name>
    <dbReference type="NCBI Taxonomy" id="1940300"/>
    <lineage>
        <taxon>Eukaryota</taxon>
        <taxon>Fungi</taxon>
        <taxon>Dikarya</taxon>
        <taxon>Basidiomycota</taxon>
        <taxon>Agaricomycotina</taxon>
        <taxon>Agaricomycetes</taxon>
        <taxon>Agaricomycetidae</taxon>
        <taxon>Agaricales</taxon>
        <taxon>Pleurotineae</taxon>
        <taxon>Stephanosporaceae</taxon>
        <taxon>Cristinia</taxon>
    </lineage>
</organism>
<dbReference type="EMBL" id="JAEVFJ010000059">
    <property type="protein sequence ID" value="KAH8078389.1"/>
    <property type="molecule type" value="Genomic_DNA"/>
</dbReference>
<sequence length="365" mass="39568">MDSLPSLPNPLTPLAWLPSDVASQLEASRYLYSATMGAWIWDTLMSLPEDVIMFRDHGATISDLVYILSRLASFGFITASLIFQVSNVGDCHKLAKAIGWLGALALPLNSLLFFFRVRAVFNRSKIIVAAFALFWLGTLGGALTAPFAVDGIHIGTTKNCVNSNVKSFASAGIIAAAANDTLVFLAISTQLMMYSLADTWSSRIKAFMKGQGLGHISKTLLQTGQLYYLATVGLNLVAAVVILTASVPPILRAMFSIPNLALQNAMACRVYRQLKIGLIREQPNPVVLTSRVSNTLHFSRSVMSTKQREQQSQVQSHISLRDISGSRTMSVPVLQVDIDRQVEVSVDEAPSSMSSGKSWKGGELA</sequence>
<dbReference type="OrthoDB" id="3038990at2759"/>
<dbReference type="AlphaFoldDB" id="A0A8K0XK16"/>
<evidence type="ECO:0000313" key="3">
    <source>
        <dbReference type="Proteomes" id="UP000813824"/>
    </source>
</evidence>
<evidence type="ECO:0000313" key="2">
    <source>
        <dbReference type="EMBL" id="KAH8078389.1"/>
    </source>
</evidence>
<protein>
    <recommendedName>
        <fullName evidence="4">Transmembrane protein</fullName>
    </recommendedName>
</protein>
<evidence type="ECO:0008006" key="4">
    <source>
        <dbReference type="Google" id="ProtNLM"/>
    </source>
</evidence>
<evidence type="ECO:0000256" key="1">
    <source>
        <dbReference type="SAM" id="Phobius"/>
    </source>
</evidence>
<feature type="transmembrane region" description="Helical" evidence="1">
    <location>
        <begin position="226"/>
        <end position="247"/>
    </location>
</feature>
<keyword evidence="1" id="KW-0472">Membrane</keyword>
<keyword evidence="3" id="KW-1185">Reference proteome</keyword>
<feature type="transmembrane region" description="Helical" evidence="1">
    <location>
        <begin position="64"/>
        <end position="85"/>
    </location>
</feature>